<proteinExistence type="predicted"/>
<feature type="non-terminal residue" evidence="2">
    <location>
        <position position="981"/>
    </location>
</feature>
<evidence type="ECO:0000259" key="1">
    <source>
        <dbReference type="Pfam" id="PF12770"/>
    </source>
</evidence>
<dbReference type="PANTHER" id="PTHR19959:SF119">
    <property type="entry name" value="FUNGAL LIPASE-LIKE DOMAIN-CONTAINING PROTEIN"/>
    <property type="match status" value="1"/>
</dbReference>
<sequence length="981" mass="110460">MGTSHAHGFELDDYVFGTTDIWDTTNPEVDMDEIEEHIPQTPPGHPDPAQYHQDLGNTLTVKYLDGQRYPNNGGDLKDLQAGIANLQKAVNLTPSGHPEDSRREQDLSWALAAQYRKLGPAFIRIWDRKYLRDLEAAVQSNLEKLTPAGHPERAGRIEDLAVSLGNRYRRMGDLEDLEAALRHNLEAVDLTPTEHPDRPPRLQNLATSFRNRYLRFGNKEDLEESMQRNQEAVDLAPAYNPQCLTSLGASFTDRYQRLGNLEDGDAALFHHVPAVDLTPRNHPDRAERLGYLAISFRAKYQREGDLRNLGAAMERYREAIELTLLNHPSRAEYLRGLATCFMDWYERLKRPEDLEDAMRRSKEAMDFIPVDHPDRPEFLNTIGVCFRLRYQRLGDLQDIEVSIQRLQKAVDLTPADHPQKAVYLRSLAASLGAQYRQLRGMDDLEASLQGYQEAVSLMPTDHPERTKYLQSLAEALEDRFKGFGDLQDLEAIVQTNLEAVDLTPADHPDQACYLQALALSYTYRYRRLGDPKDLENVSQHYSASFTTLASNSPASSWTAALNWASFLEEFQPSNVLSAYEAAFNLLPGILWMGHSIPEKHDTIRRLDIGPIISAATKSGMKLGQLRFAVEILEQGLGITFQQMLQLRPDVNKLSQSQAAELEQLSSQLYSGTALNPTAVTSAREHLLDKIHKQPGLEYFLLPKPYSALCHAAQNGPVIILNTHVVGCGGIIILNPTSEPVHLSFPSFTLEDLQSQRKMLKNLLGGCDVRTRKESDPIRLLGWREGFTSKTVKECFEELLSWLWKNIVNPVYQILTSHGIHKGRLWWLPRGAFTGLPLHASPSTEQFIHSYTATLNSLLEAQNKKSLNDPIKFGVVGVTHTSLGGSNYLQGVEQEVRKICSVIRSPNLQCLEGEHATPNAVKRQLEDCSWVHLACHGIQDSVDPVKSHLLLYDGILELENILRFPRSHAEFVFLSACQTAMG</sequence>
<dbReference type="Gene3D" id="1.10.150.90">
    <property type="entry name" value="Immunodeficiency lentiviruses, gag gene matrix protein p17"/>
    <property type="match status" value="1"/>
</dbReference>
<comment type="caution">
    <text evidence="2">The sequence shown here is derived from an EMBL/GenBank/DDBJ whole genome shotgun (WGS) entry which is preliminary data.</text>
</comment>
<dbReference type="InterPro" id="IPR024983">
    <property type="entry name" value="CHAT_dom"/>
</dbReference>
<reference evidence="2" key="1">
    <citation type="submission" date="2023-03" db="EMBL/GenBank/DDBJ databases">
        <title>Massive genome expansion in bonnet fungi (Mycena s.s.) driven by repeated elements and novel gene families across ecological guilds.</title>
        <authorList>
            <consortium name="Lawrence Berkeley National Laboratory"/>
            <person name="Harder C.B."/>
            <person name="Miyauchi S."/>
            <person name="Viragh M."/>
            <person name="Kuo A."/>
            <person name="Thoen E."/>
            <person name="Andreopoulos B."/>
            <person name="Lu D."/>
            <person name="Skrede I."/>
            <person name="Drula E."/>
            <person name="Henrissat B."/>
            <person name="Morin E."/>
            <person name="Kohler A."/>
            <person name="Barry K."/>
            <person name="LaButti K."/>
            <person name="Morin E."/>
            <person name="Salamov A."/>
            <person name="Lipzen A."/>
            <person name="Mereny Z."/>
            <person name="Hegedus B."/>
            <person name="Baldrian P."/>
            <person name="Stursova M."/>
            <person name="Weitz H."/>
            <person name="Taylor A."/>
            <person name="Grigoriev I.V."/>
            <person name="Nagy L.G."/>
            <person name="Martin F."/>
            <person name="Kauserud H."/>
        </authorList>
    </citation>
    <scope>NUCLEOTIDE SEQUENCE</scope>
    <source>
        <strain evidence="2">CBHHK188m</strain>
    </source>
</reference>
<dbReference type="SUPFAM" id="SSF81901">
    <property type="entry name" value="HCP-like"/>
    <property type="match status" value="1"/>
</dbReference>
<dbReference type="AlphaFoldDB" id="A0AAD7J0B9"/>
<name>A0AAD7J0B9_9AGAR</name>
<feature type="domain" description="CHAT" evidence="1">
    <location>
        <begin position="797"/>
        <end position="981"/>
    </location>
</feature>
<protein>
    <submittedName>
        <fullName evidence="2">CHAT domain-containing protein</fullName>
    </submittedName>
</protein>
<dbReference type="EMBL" id="JARJLG010000067">
    <property type="protein sequence ID" value="KAJ7754390.1"/>
    <property type="molecule type" value="Genomic_DNA"/>
</dbReference>
<accession>A0AAD7J0B9</accession>
<dbReference type="InterPro" id="IPR011990">
    <property type="entry name" value="TPR-like_helical_dom_sf"/>
</dbReference>
<dbReference type="PANTHER" id="PTHR19959">
    <property type="entry name" value="KINESIN LIGHT CHAIN"/>
    <property type="match status" value="1"/>
</dbReference>
<keyword evidence="3" id="KW-1185">Reference proteome</keyword>
<dbReference type="Gene3D" id="1.25.40.10">
    <property type="entry name" value="Tetratricopeptide repeat domain"/>
    <property type="match status" value="1"/>
</dbReference>
<evidence type="ECO:0000313" key="3">
    <source>
        <dbReference type="Proteomes" id="UP001215280"/>
    </source>
</evidence>
<evidence type="ECO:0000313" key="2">
    <source>
        <dbReference type="EMBL" id="KAJ7754390.1"/>
    </source>
</evidence>
<dbReference type="InterPro" id="IPR012344">
    <property type="entry name" value="Matrix_HIV/RSV_N"/>
</dbReference>
<gene>
    <name evidence="2" type="ORF">DFH07DRAFT_886356</name>
</gene>
<organism evidence="2 3">
    <name type="scientific">Mycena maculata</name>
    <dbReference type="NCBI Taxonomy" id="230809"/>
    <lineage>
        <taxon>Eukaryota</taxon>
        <taxon>Fungi</taxon>
        <taxon>Dikarya</taxon>
        <taxon>Basidiomycota</taxon>
        <taxon>Agaricomycotina</taxon>
        <taxon>Agaricomycetes</taxon>
        <taxon>Agaricomycetidae</taxon>
        <taxon>Agaricales</taxon>
        <taxon>Marasmiineae</taxon>
        <taxon>Mycenaceae</taxon>
        <taxon>Mycena</taxon>
    </lineage>
</organism>
<dbReference type="Pfam" id="PF12770">
    <property type="entry name" value="CHAT"/>
    <property type="match status" value="1"/>
</dbReference>
<dbReference type="Proteomes" id="UP001215280">
    <property type="component" value="Unassembled WGS sequence"/>
</dbReference>